<dbReference type="Gene3D" id="3.40.50.180">
    <property type="entry name" value="Methylesterase CheB, C-terminal domain"/>
    <property type="match status" value="1"/>
</dbReference>
<dbReference type="EMBL" id="FXUL01000004">
    <property type="protein sequence ID" value="SMP55986.1"/>
    <property type="molecule type" value="Genomic_DNA"/>
</dbReference>
<reference evidence="6 7" key="1">
    <citation type="submission" date="2017-05" db="EMBL/GenBank/DDBJ databases">
        <authorList>
            <person name="Varghese N."/>
            <person name="Submissions S."/>
        </authorList>
    </citation>
    <scope>NUCLEOTIDE SEQUENCE [LARGE SCALE GENOMIC DNA]</scope>
    <source>
        <strain evidence="6 7">DSM 26001</strain>
    </source>
</reference>
<dbReference type="EC" id="3.1.1.61" evidence="2"/>
<dbReference type="RefSeq" id="WP_283441833.1">
    <property type="nucleotide sequence ID" value="NZ_FXUL01000004.1"/>
</dbReference>
<feature type="active site" evidence="4">
    <location>
        <position position="21"/>
    </location>
</feature>
<keyword evidence="7" id="KW-1185">Reference proteome</keyword>
<evidence type="ECO:0000313" key="6">
    <source>
        <dbReference type="EMBL" id="SMP55986.1"/>
    </source>
</evidence>
<feature type="domain" description="CheB-type methylesterase" evidence="5">
    <location>
        <begin position="9"/>
        <end position="194"/>
    </location>
</feature>
<dbReference type="PROSITE" id="PS50122">
    <property type="entry name" value="CHEB"/>
    <property type="match status" value="1"/>
</dbReference>
<dbReference type="InterPro" id="IPR035909">
    <property type="entry name" value="CheB_C"/>
</dbReference>
<comment type="catalytic activity">
    <reaction evidence="3">
        <text>[protein]-L-glutamate 5-O-methyl ester + H2O = L-glutamyl-[protein] + methanol + H(+)</text>
        <dbReference type="Rhea" id="RHEA:23236"/>
        <dbReference type="Rhea" id="RHEA-COMP:10208"/>
        <dbReference type="Rhea" id="RHEA-COMP:10311"/>
        <dbReference type="ChEBI" id="CHEBI:15377"/>
        <dbReference type="ChEBI" id="CHEBI:15378"/>
        <dbReference type="ChEBI" id="CHEBI:17790"/>
        <dbReference type="ChEBI" id="CHEBI:29973"/>
        <dbReference type="ChEBI" id="CHEBI:82795"/>
        <dbReference type="EC" id="3.1.1.61"/>
    </reaction>
</comment>
<name>A0ABY1Q113_9BURK</name>
<feature type="active site" evidence="4">
    <location>
        <position position="48"/>
    </location>
</feature>
<evidence type="ECO:0000256" key="3">
    <source>
        <dbReference type="ARBA" id="ARBA00048267"/>
    </source>
</evidence>
<sequence length="198" mass="20916">MNERGSIAAGRQIDAVVIGGSAGGLDAMLRILSGLPGTFRLPLIALLHLPNNGDSKLVDVFGARLAIPVEEAADKARIAPGRLYFAPGGYHLLVEQDFSFALSCEAPVHYSRPSIDVLMESAADAWGPRLAGILLTGANDDGAEGLARIGERGGLTVAQDPDEAAIPTMPRAAIKRRAPDLVLPLDSIRDLLLELNRH</sequence>
<gene>
    <name evidence="6" type="ORF">SAMN06295970_104274</name>
</gene>
<proteinExistence type="predicted"/>
<dbReference type="SUPFAM" id="SSF52738">
    <property type="entry name" value="Methylesterase CheB, C-terminal domain"/>
    <property type="match status" value="1"/>
</dbReference>
<keyword evidence="4" id="KW-0145">Chemotaxis</keyword>
<comment type="caution">
    <text evidence="6">The sequence shown here is derived from an EMBL/GenBank/DDBJ whole genome shotgun (WGS) entry which is preliminary data.</text>
</comment>
<dbReference type="PANTHER" id="PTHR42872:SF6">
    <property type="entry name" value="PROTEIN-GLUTAMATE METHYLESTERASE_PROTEIN-GLUTAMINE GLUTAMINASE"/>
    <property type="match status" value="1"/>
</dbReference>
<dbReference type="Pfam" id="PF01339">
    <property type="entry name" value="CheB_methylest"/>
    <property type="match status" value="1"/>
</dbReference>
<dbReference type="CDD" id="cd16433">
    <property type="entry name" value="CheB"/>
    <property type="match status" value="1"/>
</dbReference>
<protein>
    <recommendedName>
        <fullName evidence="2">protein-glutamate methylesterase</fullName>
        <ecNumber evidence="2">3.1.1.61</ecNumber>
    </recommendedName>
</protein>
<evidence type="ECO:0000256" key="4">
    <source>
        <dbReference type="PROSITE-ProRule" id="PRU00050"/>
    </source>
</evidence>
<accession>A0ABY1Q113</accession>
<organism evidence="6 7">
    <name type="scientific">Noviherbaspirillum suwonense</name>
    <dbReference type="NCBI Taxonomy" id="1224511"/>
    <lineage>
        <taxon>Bacteria</taxon>
        <taxon>Pseudomonadati</taxon>
        <taxon>Pseudomonadota</taxon>
        <taxon>Betaproteobacteria</taxon>
        <taxon>Burkholderiales</taxon>
        <taxon>Oxalobacteraceae</taxon>
        <taxon>Noviherbaspirillum</taxon>
    </lineage>
</organism>
<feature type="active site" evidence="4">
    <location>
        <position position="141"/>
    </location>
</feature>
<keyword evidence="1 4" id="KW-0378">Hydrolase</keyword>
<dbReference type="InterPro" id="IPR000673">
    <property type="entry name" value="Sig_transdc_resp-reg_Me-estase"/>
</dbReference>
<evidence type="ECO:0000313" key="7">
    <source>
        <dbReference type="Proteomes" id="UP001158049"/>
    </source>
</evidence>
<evidence type="ECO:0000259" key="5">
    <source>
        <dbReference type="PROSITE" id="PS50122"/>
    </source>
</evidence>
<dbReference type="PANTHER" id="PTHR42872">
    <property type="entry name" value="PROTEIN-GLUTAMATE METHYLESTERASE/PROTEIN-GLUTAMINE GLUTAMINASE"/>
    <property type="match status" value="1"/>
</dbReference>
<evidence type="ECO:0000256" key="2">
    <source>
        <dbReference type="ARBA" id="ARBA00039140"/>
    </source>
</evidence>
<evidence type="ECO:0000256" key="1">
    <source>
        <dbReference type="ARBA" id="ARBA00022801"/>
    </source>
</evidence>
<dbReference type="Proteomes" id="UP001158049">
    <property type="component" value="Unassembled WGS sequence"/>
</dbReference>